<dbReference type="CDD" id="cd02696">
    <property type="entry name" value="MurNAc-LAA"/>
    <property type="match status" value="1"/>
</dbReference>
<name>A0AAU9E6W2_9FIRM</name>
<dbReference type="InterPro" id="IPR050695">
    <property type="entry name" value="N-acetylmuramoyl_amidase_3"/>
</dbReference>
<dbReference type="PANTHER" id="PTHR30404:SF0">
    <property type="entry name" value="N-ACETYLMURAMOYL-L-ALANINE AMIDASE AMIC"/>
    <property type="match status" value="1"/>
</dbReference>
<reference evidence="3 4" key="1">
    <citation type="submission" date="2023-08" db="EMBL/GenBank/DDBJ databases">
        <title>Helicovermis profunda gen. nov., sp. nov., a novel mesophilic, fermentative bacterium within the Bacillota from a deep-sea hydrothermal vent chimney.</title>
        <authorList>
            <person name="Miyazaki U."/>
            <person name="Mizutani D."/>
            <person name="Hashimoto Y."/>
            <person name="Tame A."/>
            <person name="Sawayama S."/>
            <person name="Miyazaki J."/>
            <person name="Takai K."/>
            <person name="Nakagawa S."/>
        </authorList>
    </citation>
    <scope>NUCLEOTIDE SEQUENCE [LARGE SCALE GENOMIC DNA]</scope>
    <source>
        <strain evidence="3 4">S502</strain>
    </source>
</reference>
<dbReference type="RefSeq" id="WP_338535476.1">
    <property type="nucleotide sequence ID" value="NZ_AP028654.1"/>
</dbReference>
<keyword evidence="4" id="KW-1185">Reference proteome</keyword>
<proteinExistence type="predicted"/>
<dbReference type="InterPro" id="IPR012854">
    <property type="entry name" value="Cu_amine_oxidase-like_N"/>
</dbReference>
<dbReference type="KEGG" id="hprf:HLPR_21960"/>
<organism evidence="3 4">
    <name type="scientific">Helicovermis profundi</name>
    <dbReference type="NCBI Taxonomy" id="3065157"/>
    <lineage>
        <taxon>Bacteria</taxon>
        <taxon>Bacillati</taxon>
        <taxon>Bacillota</taxon>
        <taxon>Clostridia</taxon>
        <taxon>Helicovermis</taxon>
    </lineage>
</organism>
<dbReference type="GO" id="GO:0008745">
    <property type="term" value="F:N-acetylmuramoyl-L-alanine amidase activity"/>
    <property type="evidence" value="ECO:0007669"/>
    <property type="project" value="InterPro"/>
</dbReference>
<evidence type="ECO:0000313" key="3">
    <source>
        <dbReference type="EMBL" id="BEP29865.1"/>
    </source>
</evidence>
<feature type="domain" description="MurNAc-LAA" evidence="2">
    <location>
        <begin position="580"/>
        <end position="692"/>
    </location>
</feature>
<dbReference type="GO" id="GO:0009253">
    <property type="term" value="P:peptidoglycan catabolic process"/>
    <property type="evidence" value="ECO:0007669"/>
    <property type="project" value="InterPro"/>
</dbReference>
<keyword evidence="1" id="KW-0378">Hydrolase</keyword>
<dbReference type="SMART" id="SM00646">
    <property type="entry name" value="Ami_3"/>
    <property type="match status" value="1"/>
</dbReference>
<dbReference type="InterPro" id="IPR002508">
    <property type="entry name" value="MurNAc-LAA_cat"/>
</dbReference>
<dbReference type="GO" id="GO:0030288">
    <property type="term" value="C:outer membrane-bounded periplasmic space"/>
    <property type="evidence" value="ECO:0007669"/>
    <property type="project" value="TreeGrafter"/>
</dbReference>
<dbReference type="Gene3D" id="2.60.40.3500">
    <property type="match status" value="1"/>
</dbReference>
<dbReference type="Proteomes" id="UP001321786">
    <property type="component" value="Chromosome"/>
</dbReference>
<dbReference type="SUPFAM" id="SSF55383">
    <property type="entry name" value="Copper amine oxidase, domain N"/>
    <property type="match status" value="2"/>
</dbReference>
<dbReference type="AlphaFoldDB" id="A0AAU9E6W2"/>
<dbReference type="EMBL" id="AP028654">
    <property type="protein sequence ID" value="BEP29865.1"/>
    <property type="molecule type" value="Genomic_DNA"/>
</dbReference>
<dbReference type="Gene3D" id="3.40.630.40">
    <property type="entry name" value="Zn-dependent exopeptidases"/>
    <property type="match status" value="1"/>
</dbReference>
<evidence type="ECO:0000313" key="4">
    <source>
        <dbReference type="Proteomes" id="UP001321786"/>
    </source>
</evidence>
<accession>A0AAU9E6W2</accession>
<dbReference type="SUPFAM" id="SSF53187">
    <property type="entry name" value="Zn-dependent exopeptidases"/>
    <property type="match status" value="1"/>
</dbReference>
<evidence type="ECO:0000256" key="1">
    <source>
        <dbReference type="ARBA" id="ARBA00022801"/>
    </source>
</evidence>
<dbReference type="PANTHER" id="PTHR30404">
    <property type="entry name" value="N-ACETYLMURAMOYL-L-ALANINE AMIDASE"/>
    <property type="match status" value="1"/>
</dbReference>
<protein>
    <recommendedName>
        <fullName evidence="2">MurNAc-LAA domain-containing protein</fullName>
    </recommendedName>
</protein>
<dbReference type="InterPro" id="IPR036582">
    <property type="entry name" value="Mao_N_sf"/>
</dbReference>
<dbReference type="Gene3D" id="3.30.457.10">
    <property type="entry name" value="Copper amine oxidase-like, N-terminal domain"/>
    <property type="match status" value="1"/>
</dbReference>
<dbReference type="Pfam" id="PF07833">
    <property type="entry name" value="Cu_amine_oxidN1"/>
    <property type="match status" value="1"/>
</dbReference>
<gene>
    <name evidence="3" type="ORF">HLPR_21960</name>
</gene>
<evidence type="ECO:0000259" key="2">
    <source>
        <dbReference type="SMART" id="SM00646"/>
    </source>
</evidence>
<sequence length="698" mass="78808">MRKIVFVVIISLIFNLSIPLFTYGESSTDISENINLLDSKTNKTQSYPVVNLMLSGEDLVTDVPGILYSLGGYTRTLVPISIITDNLGYDILWDGKTKEVTITTESKTIVLKINSSDATINGEKIKLPNDIPAKLMAYNGTYRTMVPVRFVTEQLGKEIKWINDTRTVEINEPKQYIKSIVYDRERHFKEIRIKTSGKVKTTSYYIDGTKLNKKNKYVVDIQNVDFKMDKINFDKNGYYKIPIELYGIDSANMYKIKDTGNIRLEVNLDIKKGFDVFYDDKSGELVVEFINSVEDIRYEKLYNADAIVIDTNQAPPDLNVKYLKNAVIVDIVNSKLKFNSGKFGSIDFKKDGIEKVSFSQFDPSNEYEKDDLVSRVVVNLSEGKTSDDVYVEDIGDKVYIYVSGAPLNGFNYVKNGLDSGTLDINFDKKGSYKTNYDSNSKLLTLEVPKSSINLDKMNVDIDDSIVDLIKIDDMDMNNYLISLKLSKGTSYKNNSEKNNIDNISLSFFNKELSNSKYKNTLVVIDPGHGGSDAGAVGSKTYEKTLALIVGKKVKKELESLGFKVYITRDNDKRVSLQERTNIANSLGADLFVSIHMNSYVNANPYGLEVLYNPNDKLKNKEFAEFTKNELINSLGAFDRGIVSRPRLYVLRHTEMPSILTELGFISNPTEQDKLMNVDYQTKAAKAIAKGILDFLSFK</sequence>
<dbReference type="Pfam" id="PF01520">
    <property type="entry name" value="Amidase_3"/>
    <property type="match status" value="1"/>
</dbReference>